<evidence type="ECO:0000313" key="2">
    <source>
        <dbReference type="WBParaSite" id="RSKR_0000288900.1"/>
    </source>
</evidence>
<sequence>MSQNKPPAVPHAKPRLECFSAFYTVSFDGTRQKPIPFPRTSLPNPPKANTPISPYEIHNTSADLDRLASSLAKFNITIEFEVVDE</sequence>
<accession>A0AC35TP37</accession>
<evidence type="ECO:0000313" key="1">
    <source>
        <dbReference type="Proteomes" id="UP000095286"/>
    </source>
</evidence>
<name>A0AC35TP37_9BILA</name>
<protein>
    <submittedName>
        <fullName evidence="2">Uncharacterized protein</fullName>
    </submittedName>
</protein>
<dbReference type="WBParaSite" id="RSKR_0000288900.1">
    <property type="protein sequence ID" value="RSKR_0000288900.1"/>
    <property type="gene ID" value="RSKR_0000288900"/>
</dbReference>
<dbReference type="Proteomes" id="UP000095286">
    <property type="component" value="Unplaced"/>
</dbReference>
<reference evidence="2" key="1">
    <citation type="submission" date="2016-11" db="UniProtKB">
        <authorList>
            <consortium name="WormBaseParasite"/>
        </authorList>
    </citation>
    <scope>IDENTIFICATION</scope>
    <source>
        <strain evidence="2">KR3021</strain>
    </source>
</reference>
<proteinExistence type="predicted"/>
<organism evidence="1 2">
    <name type="scientific">Rhabditophanes sp. KR3021</name>
    <dbReference type="NCBI Taxonomy" id="114890"/>
    <lineage>
        <taxon>Eukaryota</taxon>
        <taxon>Metazoa</taxon>
        <taxon>Ecdysozoa</taxon>
        <taxon>Nematoda</taxon>
        <taxon>Chromadorea</taxon>
        <taxon>Rhabditida</taxon>
        <taxon>Tylenchina</taxon>
        <taxon>Panagrolaimomorpha</taxon>
        <taxon>Strongyloidoidea</taxon>
        <taxon>Alloionematidae</taxon>
        <taxon>Rhabditophanes</taxon>
    </lineage>
</organism>